<dbReference type="EMBL" id="BAAAXQ010000076">
    <property type="protein sequence ID" value="GAA3025845.1"/>
    <property type="molecule type" value="Genomic_DNA"/>
</dbReference>
<feature type="transmembrane region" description="Helical" evidence="1">
    <location>
        <begin position="88"/>
        <end position="111"/>
    </location>
</feature>
<reference evidence="2 3" key="1">
    <citation type="journal article" date="2019" name="Int. J. Syst. Evol. Microbiol.">
        <title>The Global Catalogue of Microorganisms (GCM) 10K type strain sequencing project: providing services to taxonomists for standard genome sequencing and annotation.</title>
        <authorList>
            <consortium name="The Broad Institute Genomics Platform"/>
            <consortium name="The Broad Institute Genome Sequencing Center for Infectious Disease"/>
            <person name="Wu L."/>
            <person name="Ma J."/>
        </authorList>
    </citation>
    <scope>NUCLEOTIDE SEQUENCE [LARGE SCALE GENOMIC DNA]</scope>
    <source>
        <strain evidence="2 3">JCM 8736</strain>
    </source>
</reference>
<dbReference type="Proteomes" id="UP001501577">
    <property type="component" value="Unassembled WGS sequence"/>
</dbReference>
<evidence type="ECO:0000256" key="1">
    <source>
        <dbReference type="SAM" id="Phobius"/>
    </source>
</evidence>
<proteinExistence type="predicted"/>
<evidence type="ECO:0008006" key="4">
    <source>
        <dbReference type="Google" id="ProtNLM"/>
    </source>
</evidence>
<dbReference type="RefSeq" id="WP_068708534.1">
    <property type="nucleotide sequence ID" value="NZ_BAAAXQ010000076.1"/>
</dbReference>
<keyword evidence="3" id="KW-1185">Reference proteome</keyword>
<keyword evidence="1" id="KW-1133">Transmembrane helix</keyword>
<evidence type="ECO:0000313" key="3">
    <source>
        <dbReference type="Proteomes" id="UP001501577"/>
    </source>
</evidence>
<feature type="transmembrane region" description="Helical" evidence="1">
    <location>
        <begin position="209"/>
        <end position="232"/>
    </location>
</feature>
<gene>
    <name evidence="2" type="ORF">GCM10019998_22920</name>
</gene>
<feature type="transmembrane region" description="Helical" evidence="1">
    <location>
        <begin position="162"/>
        <end position="180"/>
    </location>
</feature>
<keyword evidence="1" id="KW-0472">Membrane</keyword>
<feature type="transmembrane region" description="Helical" evidence="1">
    <location>
        <begin position="47"/>
        <end position="68"/>
    </location>
</feature>
<keyword evidence="1" id="KW-0812">Transmembrane</keyword>
<comment type="caution">
    <text evidence="2">The sequence shown here is derived from an EMBL/GenBank/DDBJ whole genome shotgun (WGS) entry which is preliminary data.</text>
</comment>
<name>A0ABN3YCT6_9ENTE</name>
<accession>A0ABN3YCT6</accession>
<feature type="transmembrane region" description="Helical" evidence="1">
    <location>
        <begin position="131"/>
        <end position="150"/>
    </location>
</feature>
<sequence length="242" mass="28026">MKKFNSLLVYNLKDYVKSAKFFVLLIALLFLQLSVYSSKPVELIDSILMSCSYTFMIMIVVGFSYNTLEDDVSQQILILKVRSATKYYFSQIVLSLLLCLSISLFSATVPWLSDIVNDSSLFFRVFTFNDFISSFILFFFTSFCGMTLGLLIHPRLITDRKFAIIIVMFILIICFARAPLAETYPILRFVLWMVPPIAELSNYFSLSEYFSISILLNVSMQLFAYSFVYTLLRMIILLKIKF</sequence>
<organism evidence="2 3">
    <name type="scientific">Tetragenococcus solitarius</name>
    <dbReference type="NCBI Taxonomy" id="71453"/>
    <lineage>
        <taxon>Bacteria</taxon>
        <taxon>Bacillati</taxon>
        <taxon>Bacillota</taxon>
        <taxon>Bacilli</taxon>
        <taxon>Lactobacillales</taxon>
        <taxon>Enterococcaceae</taxon>
        <taxon>Tetragenococcus</taxon>
    </lineage>
</organism>
<evidence type="ECO:0000313" key="2">
    <source>
        <dbReference type="EMBL" id="GAA3025845.1"/>
    </source>
</evidence>
<protein>
    <recommendedName>
        <fullName evidence="4">ABC transporter permease</fullName>
    </recommendedName>
</protein>